<proteinExistence type="predicted"/>
<accession>A0ABS7VF44</accession>
<evidence type="ECO:0000313" key="1">
    <source>
        <dbReference type="EMBL" id="MBZ6067514.1"/>
    </source>
</evidence>
<keyword evidence="2" id="KW-1185">Reference proteome</keyword>
<dbReference type="EMBL" id="JAIRBT010000022">
    <property type="protein sequence ID" value="MBZ6067514.1"/>
    <property type="molecule type" value="Genomic_DNA"/>
</dbReference>
<organism evidence="1 2">
    <name type="scientific">Aeromonas schubertii</name>
    <dbReference type="NCBI Taxonomy" id="652"/>
    <lineage>
        <taxon>Bacteria</taxon>
        <taxon>Pseudomonadati</taxon>
        <taxon>Pseudomonadota</taxon>
        <taxon>Gammaproteobacteria</taxon>
        <taxon>Aeromonadales</taxon>
        <taxon>Aeromonadaceae</taxon>
        <taxon>Aeromonas</taxon>
    </lineage>
</organism>
<protein>
    <submittedName>
        <fullName evidence="1">Uncharacterized protein</fullName>
    </submittedName>
</protein>
<sequence>MFRFEVFNQDGQSWAHDINALRHQVMAREGEVMVRYINLLGQSCTLFLLVEGGRVYQRFKHGQPELDWHWLARAMHDELRPIHRHMMQHI</sequence>
<reference evidence="1 2" key="1">
    <citation type="submission" date="2021-09" db="EMBL/GenBank/DDBJ databases">
        <title>Aeromonas schubertii isolated from Asian sea bass.</title>
        <authorList>
            <person name="Pinpimai K."/>
        </authorList>
    </citation>
    <scope>NUCLEOTIDE SEQUENCE [LARGE SCALE GENOMIC DNA]</scope>
    <source>
        <strain evidence="1 2">CHULA2021a</strain>
    </source>
</reference>
<gene>
    <name evidence="1" type="ORF">LA374_15025</name>
</gene>
<name>A0ABS7VF44_9GAMM</name>
<comment type="caution">
    <text evidence="1">The sequence shown here is derived from an EMBL/GenBank/DDBJ whole genome shotgun (WGS) entry which is preliminary data.</text>
</comment>
<dbReference type="RefSeq" id="WP_050666768.1">
    <property type="nucleotide sequence ID" value="NZ_CDDB01000053.1"/>
</dbReference>
<dbReference type="Proteomes" id="UP000774958">
    <property type="component" value="Unassembled WGS sequence"/>
</dbReference>
<evidence type="ECO:0000313" key="2">
    <source>
        <dbReference type="Proteomes" id="UP000774958"/>
    </source>
</evidence>